<dbReference type="RefSeq" id="WP_012647908.1">
    <property type="nucleotide sequence ID" value="NC_011979.1"/>
</dbReference>
<dbReference type="HOGENOM" id="CLU_015803_1_2_7"/>
<sequence>MYNLKKNKHINLLREFSIPLLMGVSVALAWANLDHKSYEWLIHTPIVGGVNLHFLTNDLFMVLFFGIAAAEITESCLPGGDLNPPRKALNAIIATIGGVVGPAAVYLTLNMLFGSSALRNGWGIPTATDIALAWLVARTVFGRNHPAVAFLLLLAIADDAIGLLIIAIFYPNPHHPPEPLMLLLIPLGMLFAWGLRSARVKPYWPYLITGGLVVWTGLYLGNLHPALALAFIVPFMPHEKKETVHMFEEDAWEHSTLDKFVHDWRLFVDFGMFMFGLVNAGVEISHMGVPTILVLLGLLIGKVAGISLFSSVAHQLGWHRPHGMGAKETLLVGCIAAIGFTVSLFIAGEAFTDPALTNGAKMGALLSIGIAVPAVLGAKLLKISKRQ</sequence>
<comment type="subcellular location">
    <subcellularLocation>
        <location evidence="1">Cell inner membrane</location>
        <topology evidence="1">Multi-pass membrane protein</topology>
    </subcellularLocation>
</comment>
<dbReference type="GO" id="GO:0005886">
    <property type="term" value="C:plasma membrane"/>
    <property type="evidence" value="ECO:0007669"/>
    <property type="project" value="UniProtKB-SubCell"/>
</dbReference>
<organism evidence="7 8">
    <name type="scientific">Geotalea daltonii (strain DSM 22248 / JCM 15807 / FRC-32)</name>
    <name type="common">Geobacter daltonii</name>
    <dbReference type="NCBI Taxonomy" id="316067"/>
    <lineage>
        <taxon>Bacteria</taxon>
        <taxon>Pseudomonadati</taxon>
        <taxon>Thermodesulfobacteriota</taxon>
        <taxon>Desulfuromonadia</taxon>
        <taxon>Geobacterales</taxon>
        <taxon>Geobacteraceae</taxon>
        <taxon>Geotalea</taxon>
    </lineage>
</organism>
<dbReference type="Pfam" id="PF06965">
    <property type="entry name" value="Na_H_antiport_1"/>
    <property type="match status" value="1"/>
</dbReference>
<evidence type="ECO:0000256" key="6">
    <source>
        <dbReference type="SAM" id="Phobius"/>
    </source>
</evidence>
<keyword evidence="4 6" id="KW-1133">Transmembrane helix</keyword>
<evidence type="ECO:0000313" key="7">
    <source>
        <dbReference type="EMBL" id="ACM21180.1"/>
    </source>
</evidence>
<evidence type="ECO:0000313" key="8">
    <source>
        <dbReference type="Proteomes" id="UP000007721"/>
    </source>
</evidence>
<keyword evidence="2" id="KW-1003">Cell membrane</keyword>
<keyword evidence="5 6" id="KW-0472">Membrane</keyword>
<reference evidence="7 8" key="1">
    <citation type="submission" date="2009-01" db="EMBL/GenBank/DDBJ databases">
        <title>Complete sequence of Geobacter sp. FRC-32.</title>
        <authorList>
            <consortium name="US DOE Joint Genome Institute"/>
            <person name="Lucas S."/>
            <person name="Copeland A."/>
            <person name="Lapidus A."/>
            <person name="Glavina del Rio T."/>
            <person name="Dalin E."/>
            <person name="Tice H."/>
            <person name="Bruce D."/>
            <person name="Goodwin L."/>
            <person name="Pitluck S."/>
            <person name="Saunders E."/>
            <person name="Brettin T."/>
            <person name="Detter J.C."/>
            <person name="Han C."/>
            <person name="Larimer F."/>
            <person name="Land M."/>
            <person name="Hauser L."/>
            <person name="Kyrpides N."/>
            <person name="Ovchinnikova G."/>
            <person name="Kostka J."/>
            <person name="Richardson P."/>
        </authorList>
    </citation>
    <scope>NUCLEOTIDE SEQUENCE [LARGE SCALE GENOMIC DNA]</scope>
    <source>
        <strain evidence="8">DSM 22248 / JCM 15807 / FRC-32</strain>
    </source>
</reference>
<feature type="transmembrane region" description="Helical" evidence="6">
    <location>
        <begin position="287"/>
        <end position="309"/>
    </location>
</feature>
<dbReference type="InterPro" id="IPR023171">
    <property type="entry name" value="Na/H_antiporter_dom_sf"/>
</dbReference>
<dbReference type="InterPro" id="IPR004670">
    <property type="entry name" value="NhaA"/>
</dbReference>
<dbReference type="EMBL" id="CP001390">
    <property type="protein sequence ID" value="ACM21180.1"/>
    <property type="molecule type" value="Genomic_DNA"/>
</dbReference>
<dbReference type="GO" id="GO:0015385">
    <property type="term" value="F:sodium:proton antiporter activity"/>
    <property type="evidence" value="ECO:0007669"/>
    <property type="project" value="TreeGrafter"/>
</dbReference>
<evidence type="ECO:0000256" key="3">
    <source>
        <dbReference type="ARBA" id="ARBA00022692"/>
    </source>
</evidence>
<feature type="transmembrane region" description="Helical" evidence="6">
    <location>
        <begin position="121"/>
        <end position="141"/>
    </location>
</feature>
<feature type="transmembrane region" description="Helical" evidence="6">
    <location>
        <begin position="89"/>
        <end position="109"/>
    </location>
</feature>
<feature type="transmembrane region" description="Helical" evidence="6">
    <location>
        <begin position="207"/>
        <end position="233"/>
    </location>
</feature>
<keyword evidence="8" id="KW-1185">Reference proteome</keyword>
<dbReference type="STRING" id="316067.Geob_2835"/>
<evidence type="ECO:0000256" key="4">
    <source>
        <dbReference type="ARBA" id="ARBA00022989"/>
    </source>
</evidence>
<keyword evidence="3 6" id="KW-0812">Transmembrane</keyword>
<dbReference type="OrthoDB" id="9808135at2"/>
<gene>
    <name evidence="7" type="ordered locus">Geob_2835</name>
</gene>
<accession>B9M262</accession>
<dbReference type="Gene3D" id="1.20.1530.10">
    <property type="entry name" value="Na+/H+ antiporter like domain"/>
    <property type="match status" value="1"/>
</dbReference>
<protein>
    <submittedName>
        <fullName evidence="7">Sodium/proton antiporter family protein</fullName>
    </submittedName>
</protein>
<dbReference type="PANTHER" id="PTHR30341:SF0">
    <property type="entry name" value="NA(+)_H(+) ANTIPORTER NHAA"/>
    <property type="match status" value="1"/>
</dbReference>
<proteinExistence type="predicted"/>
<dbReference type="Proteomes" id="UP000007721">
    <property type="component" value="Chromosome"/>
</dbReference>
<feature type="transmembrane region" description="Helical" evidence="6">
    <location>
        <begin position="176"/>
        <end position="195"/>
    </location>
</feature>
<evidence type="ECO:0000256" key="1">
    <source>
        <dbReference type="ARBA" id="ARBA00004429"/>
    </source>
</evidence>
<feature type="transmembrane region" description="Helical" evidence="6">
    <location>
        <begin position="12"/>
        <end position="31"/>
    </location>
</feature>
<dbReference type="PANTHER" id="PTHR30341">
    <property type="entry name" value="SODIUM ION/PROTON ANTIPORTER NHAA-RELATED"/>
    <property type="match status" value="1"/>
</dbReference>
<evidence type="ECO:0000256" key="5">
    <source>
        <dbReference type="ARBA" id="ARBA00023136"/>
    </source>
</evidence>
<dbReference type="GO" id="GO:0006885">
    <property type="term" value="P:regulation of pH"/>
    <property type="evidence" value="ECO:0007669"/>
    <property type="project" value="InterPro"/>
</dbReference>
<feature type="transmembrane region" description="Helical" evidence="6">
    <location>
        <begin position="148"/>
        <end position="170"/>
    </location>
</feature>
<dbReference type="KEGG" id="geo:Geob_2835"/>
<dbReference type="AlphaFoldDB" id="B9M262"/>
<dbReference type="eggNOG" id="COG3004">
    <property type="taxonomic scope" value="Bacteria"/>
</dbReference>
<feature type="transmembrane region" description="Helical" evidence="6">
    <location>
        <begin position="330"/>
        <end position="351"/>
    </location>
</feature>
<evidence type="ECO:0000256" key="2">
    <source>
        <dbReference type="ARBA" id="ARBA00022475"/>
    </source>
</evidence>
<name>B9M262_GEODF</name>
<feature type="transmembrane region" description="Helical" evidence="6">
    <location>
        <begin position="363"/>
        <end position="381"/>
    </location>
</feature>